<name>A0ACC0U9A3_9AGAM</name>
<gene>
    <name evidence="1" type="ORF">F5148DRAFT_1276076</name>
</gene>
<dbReference type="EMBL" id="JAGFNK010000113">
    <property type="protein sequence ID" value="KAI9507759.1"/>
    <property type="molecule type" value="Genomic_DNA"/>
</dbReference>
<reference evidence="1" key="1">
    <citation type="submission" date="2021-03" db="EMBL/GenBank/DDBJ databases">
        <title>Evolutionary priming and transition to the ectomycorrhizal habit in an iconic lineage of mushroom-forming fungi: is preadaptation a requirement?</title>
        <authorList>
            <consortium name="DOE Joint Genome Institute"/>
            <person name="Looney B.P."/>
            <person name="Miyauchi S."/>
            <person name="Morin E."/>
            <person name="Drula E."/>
            <person name="Courty P.E."/>
            <person name="Chicoki N."/>
            <person name="Fauchery L."/>
            <person name="Kohler A."/>
            <person name="Kuo A."/>
            <person name="LaButti K."/>
            <person name="Pangilinan J."/>
            <person name="Lipzen A."/>
            <person name="Riley R."/>
            <person name="Andreopoulos W."/>
            <person name="He G."/>
            <person name="Johnson J."/>
            <person name="Barry K.W."/>
            <person name="Grigoriev I.V."/>
            <person name="Nagy L."/>
            <person name="Hibbett D."/>
            <person name="Henrissat B."/>
            <person name="Matheny P.B."/>
            <person name="Labbe J."/>
            <person name="Martin A.F."/>
        </authorList>
    </citation>
    <scope>NUCLEOTIDE SEQUENCE</scope>
    <source>
        <strain evidence="1">BPL698</strain>
    </source>
</reference>
<comment type="caution">
    <text evidence="1">The sequence shown here is derived from an EMBL/GenBank/DDBJ whole genome shotgun (WGS) entry which is preliminary data.</text>
</comment>
<accession>A0ACC0U9A3</accession>
<organism evidence="1 2">
    <name type="scientific">Russula earlei</name>
    <dbReference type="NCBI Taxonomy" id="71964"/>
    <lineage>
        <taxon>Eukaryota</taxon>
        <taxon>Fungi</taxon>
        <taxon>Dikarya</taxon>
        <taxon>Basidiomycota</taxon>
        <taxon>Agaricomycotina</taxon>
        <taxon>Agaricomycetes</taxon>
        <taxon>Russulales</taxon>
        <taxon>Russulaceae</taxon>
        <taxon>Russula</taxon>
    </lineage>
</organism>
<proteinExistence type="predicted"/>
<sequence length="450" mass="50093">MQGEHQLRQVAPLADVLRPKTLQDVIGQAHITGPDTPLFGPNREFTAENIIFWGPPGCGKTTIARVLGSRADTIFREVSATITTMNQVRSIFEEAGDEWRLSGRRTTVFLDEIHRFTRSQQDVFIPFIEQGLVQIIGATTENPSFEMNRSLLDLCRVYVLERLTDEEITRVIDKVVARIMPPVPSDDDTPVGTKSRSIPYPHLSLRIINTIASLSCGDARTALSLLELVLICAPTTAESELIESLRRSVSTSYDRTGDARYDLISALHKSVRGSQPSAALYWLARMLEAGEDPAYIARRMVVCASEDIGIADRGALPLAMATLHTCQNVGMPGCRASLAELIAYLAEAPKSTRAYEGYHRAERLVKRDSNLLVPIAMRDMPMGSMETIGHGEAYKHPVTNEYLPSRVQGEIILRRDGDFSDKVWDEDALRRWEAVENGGREWSGRHAHVI</sequence>
<protein>
    <submittedName>
        <fullName evidence="1">P-loop containing nucleoside triphosphate hydrolase protein</fullName>
    </submittedName>
</protein>
<keyword evidence="1" id="KW-0378">Hydrolase</keyword>
<evidence type="ECO:0000313" key="1">
    <source>
        <dbReference type="EMBL" id="KAI9507759.1"/>
    </source>
</evidence>
<keyword evidence="2" id="KW-1185">Reference proteome</keyword>
<evidence type="ECO:0000313" key="2">
    <source>
        <dbReference type="Proteomes" id="UP001207468"/>
    </source>
</evidence>
<dbReference type="Proteomes" id="UP001207468">
    <property type="component" value="Unassembled WGS sequence"/>
</dbReference>